<feature type="region of interest" description="Disordered" evidence="1">
    <location>
        <begin position="148"/>
        <end position="173"/>
    </location>
</feature>
<feature type="chain" id="PRO_5002354741" evidence="2">
    <location>
        <begin position="17"/>
        <end position="227"/>
    </location>
</feature>
<keyword evidence="4" id="KW-1185">Reference proteome</keyword>
<protein>
    <submittedName>
        <fullName evidence="3">Uncharacterized protein</fullName>
    </submittedName>
</protein>
<name>A0A0E0BD93_9ORYZ</name>
<evidence type="ECO:0000256" key="2">
    <source>
        <dbReference type="SAM" id="SignalP"/>
    </source>
</evidence>
<dbReference type="Gramene" id="OGLUM10G17310.1">
    <property type="protein sequence ID" value="OGLUM10G17310.1"/>
    <property type="gene ID" value="OGLUM10G17310"/>
</dbReference>
<dbReference type="EnsemblPlants" id="OGLUM10G17310.1">
    <property type="protein sequence ID" value="OGLUM10G17310.1"/>
    <property type="gene ID" value="OGLUM10G17310"/>
</dbReference>
<evidence type="ECO:0000313" key="3">
    <source>
        <dbReference type="EnsemblPlants" id="OGLUM10G17310.1"/>
    </source>
</evidence>
<reference evidence="3" key="1">
    <citation type="submission" date="2015-04" db="UniProtKB">
        <authorList>
            <consortium name="EnsemblPlants"/>
        </authorList>
    </citation>
    <scope>IDENTIFICATION</scope>
</reference>
<organism evidence="3">
    <name type="scientific">Oryza glumipatula</name>
    <dbReference type="NCBI Taxonomy" id="40148"/>
    <lineage>
        <taxon>Eukaryota</taxon>
        <taxon>Viridiplantae</taxon>
        <taxon>Streptophyta</taxon>
        <taxon>Embryophyta</taxon>
        <taxon>Tracheophyta</taxon>
        <taxon>Spermatophyta</taxon>
        <taxon>Magnoliopsida</taxon>
        <taxon>Liliopsida</taxon>
        <taxon>Poales</taxon>
        <taxon>Poaceae</taxon>
        <taxon>BOP clade</taxon>
        <taxon>Oryzoideae</taxon>
        <taxon>Oryzeae</taxon>
        <taxon>Oryzinae</taxon>
        <taxon>Oryza</taxon>
    </lineage>
</organism>
<dbReference type="AlphaFoldDB" id="A0A0E0BD93"/>
<reference evidence="3" key="2">
    <citation type="submission" date="2018-05" db="EMBL/GenBank/DDBJ databases">
        <title>OgluRS3 (Oryza glumaepatula Reference Sequence Version 3).</title>
        <authorList>
            <person name="Zhang J."/>
            <person name="Kudrna D."/>
            <person name="Lee S."/>
            <person name="Talag J."/>
            <person name="Welchert J."/>
            <person name="Wing R.A."/>
        </authorList>
    </citation>
    <scope>NUCLEOTIDE SEQUENCE [LARGE SCALE GENOMIC DNA]</scope>
</reference>
<keyword evidence="2" id="KW-0732">Signal</keyword>
<evidence type="ECO:0000256" key="1">
    <source>
        <dbReference type="SAM" id="MobiDB-lite"/>
    </source>
</evidence>
<evidence type="ECO:0000313" key="4">
    <source>
        <dbReference type="Proteomes" id="UP000026961"/>
    </source>
</evidence>
<sequence length="227" mass="25318">MLFVCRLFACVSRLRCRRWWCNLVLIHNHISKLGNRGDSIGFWEPRFSGCCRRPLARRGPVAEEARKVKCRRLLAAVVGPSPAHRLCAPAVAADARGRRCGDAPPSLARRRCAPGTPPSADEERGEERTSGVMQRSSVMRVNRDGWQGKRRGCGRGLGPSCPRPSSAPVREHGKKGNFVSFKHKEATSSLLFVKIKEEARTWTMAGAKHLRDLLLLHELCFSLKQGE</sequence>
<feature type="region of interest" description="Disordered" evidence="1">
    <location>
        <begin position="101"/>
        <end position="134"/>
    </location>
</feature>
<dbReference type="HOGENOM" id="CLU_1221333_0_0_1"/>
<feature type="signal peptide" evidence="2">
    <location>
        <begin position="1"/>
        <end position="16"/>
    </location>
</feature>
<proteinExistence type="predicted"/>
<accession>A0A0E0BD93</accession>
<dbReference type="Proteomes" id="UP000026961">
    <property type="component" value="Chromosome 10"/>
</dbReference>